<sequence>MKLISNLYSHLFLHFRNLVYAPTYELGNTKSPWEAGAGDARERALVCVRGRVRVCVSVKVNRRRHFLVIACAASDARTRANPPIGILMDSTASHGRVRESLPNEHPELA</sequence>
<dbReference type="Proteomes" id="UP000837857">
    <property type="component" value="Chromosome 5"/>
</dbReference>
<organism evidence="1 2">
    <name type="scientific">Iphiclides podalirius</name>
    <name type="common">scarce swallowtail</name>
    <dbReference type="NCBI Taxonomy" id="110791"/>
    <lineage>
        <taxon>Eukaryota</taxon>
        <taxon>Metazoa</taxon>
        <taxon>Ecdysozoa</taxon>
        <taxon>Arthropoda</taxon>
        <taxon>Hexapoda</taxon>
        <taxon>Insecta</taxon>
        <taxon>Pterygota</taxon>
        <taxon>Neoptera</taxon>
        <taxon>Endopterygota</taxon>
        <taxon>Lepidoptera</taxon>
        <taxon>Glossata</taxon>
        <taxon>Ditrysia</taxon>
        <taxon>Papilionoidea</taxon>
        <taxon>Papilionidae</taxon>
        <taxon>Papilioninae</taxon>
        <taxon>Iphiclides</taxon>
    </lineage>
</organism>
<accession>A0ABN8IYW2</accession>
<dbReference type="EMBL" id="OW152817">
    <property type="protein sequence ID" value="CAH2068109.1"/>
    <property type="molecule type" value="Genomic_DNA"/>
</dbReference>
<feature type="non-terminal residue" evidence="1">
    <location>
        <position position="1"/>
    </location>
</feature>
<keyword evidence="2" id="KW-1185">Reference proteome</keyword>
<proteinExistence type="predicted"/>
<evidence type="ECO:0000313" key="1">
    <source>
        <dbReference type="EMBL" id="CAH2068109.1"/>
    </source>
</evidence>
<protein>
    <submittedName>
        <fullName evidence="1">Uncharacterized protein</fullName>
    </submittedName>
</protein>
<reference evidence="1" key="1">
    <citation type="submission" date="2022-03" db="EMBL/GenBank/DDBJ databases">
        <authorList>
            <person name="Martin H S."/>
        </authorList>
    </citation>
    <scope>NUCLEOTIDE SEQUENCE</scope>
</reference>
<evidence type="ECO:0000313" key="2">
    <source>
        <dbReference type="Proteomes" id="UP000837857"/>
    </source>
</evidence>
<gene>
    <name evidence="1" type="ORF">IPOD504_LOCUS14040</name>
</gene>
<name>A0ABN8IYW2_9NEOP</name>